<reference evidence="1 2" key="1">
    <citation type="submission" date="2020-08" db="EMBL/GenBank/DDBJ databases">
        <title>Genomic Encyclopedia of Type Strains, Phase III (KMG-III): the genomes of soil and plant-associated and newly described type strains.</title>
        <authorList>
            <person name="Whitman W."/>
        </authorList>
    </citation>
    <scope>NUCLEOTIDE SEQUENCE [LARGE SCALE GENOMIC DNA]</scope>
    <source>
        <strain evidence="1 2">CECT 8305</strain>
    </source>
</reference>
<evidence type="ECO:0000313" key="1">
    <source>
        <dbReference type="EMBL" id="MBB5935539.1"/>
    </source>
</evidence>
<dbReference type="Proteomes" id="UP000588098">
    <property type="component" value="Unassembled WGS sequence"/>
</dbReference>
<accession>A0A7W9Q8G0</accession>
<comment type="caution">
    <text evidence="1">The sequence shown here is derived from an EMBL/GenBank/DDBJ whole genome shotgun (WGS) entry which is preliminary data.</text>
</comment>
<dbReference type="EMBL" id="JACHJL010000005">
    <property type="protein sequence ID" value="MBB5935539.1"/>
    <property type="molecule type" value="Genomic_DNA"/>
</dbReference>
<organism evidence="1 2">
    <name type="scientific">Streptomyces zagrosensis</name>
    <dbReference type="NCBI Taxonomy" id="1042984"/>
    <lineage>
        <taxon>Bacteria</taxon>
        <taxon>Bacillati</taxon>
        <taxon>Actinomycetota</taxon>
        <taxon>Actinomycetes</taxon>
        <taxon>Kitasatosporales</taxon>
        <taxon>Streptomycetaceae</taxon>
        <taxon>Streptomyces</taxon>
    </lineage>
</organism>
<protein>
    <submittedName>
        <fullName evidence="1">Uncharacterized protein</fullName>
    </submittedName>
</protein>
<gene>
    <name evidence="1" type="ORF">FHS42_002601</name>
</gene>
<sequence length="332" mass="36820">MPVARGVGGANDRVCQELRQALRSGPFSAALNLAIEASGLTLEELQLRLMEEGVRVSVPTLSYWRRGRSRPERPTSLQAVRVLEGFLTLPPDSLLSLLGPRRLRGRWIGHLPGRMDAGKLFGDARPIDLLHSVGVPMARGALRRISTHVTVSVAGDRQAWSIRLRELVQANADRVSRCGVVYVAEEQPDNPAALGYLRECRVGRVQVDQSAGVTAAELILDRVLNVGERALVEYEWCFPQGVPMVNYEHRFAEPIREFVLQVRFAPSAVPAECRRYDRRTVSAPEGNLRELWIGSSDTALLAESDVPAGIVGMRWAWPAVPVRTEEQPRDAR</sequence>
<evidence type="ECO:0000313" key="2">
    <source>
        <dbReference type="Proteomes" id="UP000588098"/>
    </source>
</evidence>
<name>A0A7W9Q8G0_9ACTN</name>
<proteinExistence type="predicted"/>
<dbReference type="AlphaFoldDB" id="A0A7W9Q8G0"/>
<keyword evidence="2" id="KW-1185">Reference proteome</keyword>
<dbReference type="RefSeq" id="WP_221476396.1">
    <property type="nucleotide sequence ID" value="NZ_JACHJL010000005.1"/>
</dbReference>